<proteinExistence type="predicted"/>
<name>A0ACC1N898_9HYPO</name>
<evidence type="ECO:0000313" key="1">
    <source>
        <dbReference type="EMBL" id="KAJ2975091.1"/>
    </source>
</evidence>
<sequence>MIKSFHEFVGLSVTEQNVAQNKEESEPLTLEFEPPYRHIDGKGNASFQFKFWPFCSLILGIALGTSLLYNAKHYASVSAAAYSPVREGGAEHFINTKYEPSRLFQSPPSDEVDNAWEGWLRENDRMIKISLKDAQALGLPESVEMFKDLGYGAYGLGVYHQMHCLNRLRKAFHIDHYYPNESREMVLHHVGHCLDVVRQSLLCHGDTSLVYWWRQNFTYVDDSGARRYAEDYLRMNTEERAKSAFVRWDVDVQCRDMDAINAWVQKNQIDNDKYGEIIVD</sequence>
<comment type="caution">
    <text evidence="1">The sequence shown here is derived from an EMBL/GenBank/DDBJ whole genome shotgun (WGS) entry which is preliminary data.</text>
</comment>
<gene>
    <name evidence="1" type="ORF">NQ176_g5715</name>
</gene>
<accession>A0ACC1N898</accession>
<organism evidence="1 2">
    <name type="scientific">Zarea fungicola</name>
    <dbReference type="NCBI Taxonomy" id="93591"/>
    <lineage>
        <taxon>Eukaryota</taxon>
        <taxon>Fungi</taxon>
        <taxon>Dikarya</taxon>
        <taxon>Ascomycota</taxon>
        <taxon>Pezizomycotina</taxon>
        <taxon>Sordariomycetes</taxon>
        <taxon>Hypocreomycetidae</taxon>
        <taxon>Hypocreales</taxon>
        <taxon>Cordycipitaceae</taxon>
        <taxon>Zarea</taxon>
    </lineage>
</organism>
<protein>
    <submittedName>
        <fullName evidence="1">Uncharacterized protein</fullName>
    </submittedName>
</protein>
<dbReference type="Proteomes" id="UP001143910">
    <property type="component" value="Unassembled WGS sequence"/>
</dbReference>
<evidence type="ECO:0000313" key="2">
    <source>
        <dbReference type="Proteomes" id="UP001143910"/>
    </source>
</evidence>
<reference evidence="1" key="1">
    <citation type="submission" date="2022-08" db="EMBL/GenBank/DDBJ databases">
        <title>Genome Sequence of Lecanicillium fungicola.</title>
        <authorList>
            <person name="Buettner E."/>
        </authorList>
    </citation>
    <scope>NUCLEOTIDE SEQUENCE</scope>
    <source>
        <strain evidence="1">Babe33</strain>
    </source>
</reference>
<dbReference type="EMBL" id="JANJQO010000749">
    <property type="protein sequence ID" value="KAJ2975091.1"/>
    <property type="molecule type" value="Genomic_DNA"/>
</dbReference>
<keyword evidence="2" id="KW-1185">Reference proteome</keyword>